<dbReference type="Gene3D" id="3.30.559.10">
    <property type="entry name" value="Chloramphenicol acetyltransferase-like domain"/>
    <property type="match status" value="1"/>
</dbReference>
<evidence type="ECO:0000256" key="1">
    <source>
        <dbReference type="SAM" id="MobiDB-lite"/>
    </source>
</evidence>
<dbReference type="EMBL" id="JAPEVG010000014">
    <property type="protein sequence ID" value="KAJ8496475.1"/>
    <property type="molecule type" value="Genomic_DNA"/>
</dbReference>
<evidence type="ECO:0000313" key="2">
    <source>
        <dbReference type="EMBL" id="KAJ8496475.1"/>
    </source>
</evidence>
<reference evidence="2" key="1">
    <citation type="submission" date="2022-11" db="EMBL/GenBank/DDBJ databases">
        <title>Genome Sequence of Cubamyces cubensis.</title>
        <authorList>
            <person name="Buettner E."/>
        </authorList>
    </citation>
    <scope>NUCLEOTIDE SEQUENCE</scope>
    <source>
        <strain evidence="2">MPL-01</strain>
    </source>
</reference>
<gene>
    <name evidence="2" type="ORF">ONZ51_g1054</name>
</gene>
<keyword evidence="3" id="KW-1185">Reference proteome</keyword>
<evidence type="ECO:0000313" key="3">
    <source>
        <dbReference type="Proteomes" id="UP001215151"/>
    </source>
</evidence>
<comment type="caution">
    <text evidence="2">The sequence shown here is derived from an EMBL/GenBank/DDBJ whole genome shotgun (WGS) entry which is preliminary data.</text>
</comment>
<feature type="region of interest" description="Disordered" evidence="1">
    <location>
        <begin position="259"/>
        <end position="289"/>
    </location>
</feature>
<protein>
    <submittedName>
        <fullName evidence="2">Uncharacterized protein</fullName>
    </submittedName>
</protein>
<dbReference type="InterPro" id="IPR023213">
    <property type="entry name" value="CAT-like_dom_sf"/>
</dbReference>
<dbReference type="AlphaFoldDB" id="A0AAD7U2U6"/>
<feature type="compositionally biased region" description="Basic and acidic residues" evidence="1">
    <location>
        <begin position="265"/>
        <end position="276"/>
    </location>
</feature>
<dbReference type="Proteomes" id="UP001215151">
    <property type="component" value="Unassembled WGS sequence"/>
</dbReference>
<feature type="region of interest" description="Disordered" evidence="1">
    <location>
        <begin position="499"/>
        <end position="533"/>
    </location>
</feature>
<organism evidence="2 3">
    <name type="scientific">Trametes cubensis</name>
    <dbReference type="NCBI Taxonomy" id="1111947"/>
    <lineage>
        <taxon>Eukaryota</taxon>
        <taxon>Fungi</taxon>
        <taxon>Dikarya</taxon>
        <taxon>Basidiomycota</taxon>
        <taxon>Agaricomycotina</taxon>
        <taxon>Agaricomycetes</taxon>
        <taxon>Polyporales</taxon>
        <taxon>Polyporaceae</taxon>
        <taxon>Trametes</taxon>
    </lineage>
</organism>
<accession>A0AAD7U2U6</accession>
<name>A0AAD7U2U6_9APHY</name>
<proteinExistence type="predicted"/>
<sequence length="611" mass="67229">MANPSSSSNSNSSSAAARLTLHQWIPISSGSTSGGSGCPDRTFARALGVIEASFYYDRIFNGTADIVWQYTVQVAGGHAQGAALFSEKNVSRTWAALKRYYPLLGSRMQLEDDNETVAFIVHERALFEHQPGEVTLGTASSQDEITSLVWRLIRDKPMECNHIMARVFAFKREDIPGAYSVLFKAAHAATDGISGAILARTFFDVLCAPPFTIPPLEERLAMALPSDALSPTMKMSPARQRWRRAIGKVTFLNRRNKLAGGHTIPRNDTEKTESTSRKAGQSSTPAGDDKVTFGAAIPVITQMALTRFLHRRFLRGDLTLDDWEHRRRQPMHYGGPLNLRPYLDEAWQRAGGAMEISLLIDIYDCSLPFMPAPYGARRDAGVPRAADGAPPYEALLSRARFLARVRSIRTQLVRTLKHPLLPEIAYARQPLYFLRKKTVVAHWEAMTKGEPLPEFPELTKLDAVPSDFVFTGGASSVGDMSLIMPSDYPLPQGHPLSIRHRHTPNPHLSTIGSNAATAGPAQPQPPAPSQLPTTSAADAVLQMVNSSTHLHSRPSEFVLGNGTMRGHLELLLTFDANVHSRRDAEEYVRDCYEAAMYYFGGEDAAPAQGKL</sequence>